<accession>C3MRY4</accession>
<dbReference type="EMBL" id="CP001400">
    <property type="protein sequence ID" value="ACP38927.1"/>
    <property type="molecule type" value="Genomic_DNA"/>
</dbReference>
<dbReference type="InterPro" id="IPR051619">
    <property type="entry name" value="TypeII_TA_RNase_PINc/VapC"/>
</dbReference>
<dbReference type="RefSeq" id="WP_012712152.1">
    <property type="nucleotide sequence ID" value="NC_012588.1"/>
</dbReference>
<dbReference type="InterPro" id="IPR002716">
    <property type="entry name" value="PIN_dom"/>
</dbReference>
<sequence length="137" mass="15480">MAVVDASVVIKWFANENYSKEALLVKEAYVKGLEDLSAPCILPFEVLDGLKYTYGLGEKELQEVGKILSDFQITLYPLDEILNDTVSLSLKYGITIYDSAYISLGKVLGEKVYTADEKLLRKVSDLPFVHHIRDFRI</sequence>
<dbReference type="Pfam" id="PF01850">
    <property type="entry name" value="PIN"/>
    <property type="match status" value="1"/>
</dbReference>
<dbReference type="AlphaFoldDB" id="C3MRY4"/>
<organism evidence="3 4">
    <name type="scientific">Saccharolobus islandicus (strain M.14.25 / Kamchatka #1)</name>
    <name type="common">Sulfolobus islandicus</name>
    <dbReference type="NCBI Taxonomy" id="427317"/>
    <lineage>
        <taxon>Archaea</taxon>
        <taxon>Thermoproteota</taxon>
        <taxon>Thermoprotei</taxon>
        <taxon>Sulfolobales</taxon>
        <taxon>Sulfolobaceae</taxon>
        <taxon>Saccharolobus</taxon>
    </lineage>
</organism>
<dbReference type="GeneID" id="84059526"/>
<dbReference type="KEGG" id="sia:M1425_2195"/>
<dbReference type="InterPro" id="IPR044153">
    <property type="entry name" value="PIN_Pae0151-like"/>
</dbReference>
<protein>
    <submittedName>
        <fullName evidence="3">PilT protein domain protein</fullName>
    </submittedName>
</protein>
<dbReference type="PANTHER" id="PTHR35901:SF1">
    <property type="entry name" value="EXONUCLEASE VAPC9"/>
    <property type="match status" value="1"/>
</dbReference>
<evidence type="ECO:0000313" key="3">
    <source>
        <dbReference type="EMBL" id="ACP38927.1"/>
    </source>
</evidence>
<dbReference type="Proteomes" id="UP000001350">
    <property type="component" value="Chromosome"/>
</dbReference>
<dbReference type="InterPro" id="IPR029060">
    <property type="entry name" value="PIN-like_dom_sf"/>
</dbReference>
<keyword evidence="1" id="KW-0460">Magnesium</keyword>
<evidence type="ECO:0000259" key="2">
    <source>
        <dbReference type="Pfam" id="PF01850"/>
    </source>
</evidence>
<gene>
    <name evidence="3" type="ordered locus">M1425_2195</name>
</gene>
<evidence type="ECO:0000313" key="4">
    <source>
        <dbReference type="Proteomes" id="UP000001350"/>
    </source>
</evidence>
<evidence type="ECO:0000256" key="1">
    <source>
        <dbReference type="ARBA" id="ARBA00022842"/>
    </source>
</evidence>
<proteinExistence type="predicted"/>
<dbReference type="Gene3D" id="3.40.50.1010">
    <property type="entry name" value="5'-nuclease"/>
    <property type="match status" value="1"/>
</dbReference>
<dbReference type="CDD" id="cd09873">
    <property type="entry name" value="PIN_Pae0151-like"/>
    <property type="match status" value="1"/>
</dbReference>
<dbReference type="HOGENOM" id="CLU_121774_1_0_2"/>
<name>C3MRY4_SACI4</name>
<dbReference type="PANTHER" id="PTHR35901">
    <property type="entry name" value="RIBONUCLEASE VAPC3"/>
    <property type="match status" value="1"/>
</dbReference>
<feature type="domain" description="PIN" evidence="2">
    <location>
        <begin position="3"/>
        <end position="122"/>
    </location>
</feature>
<reference evidence="3 4" key="1">
    <citation type="journal article" date="2009" name="Proc. Natl. Acad. Sci. U.S.A.">
        <title>Biogeography of the Sulfolobus islandicus pan-genome.</title>
        <authorList>
            <person name="Reno M.L."/>
            <person name="Held N.L."/>
            <person name="Fields C.J."/>
            <person name="Burke P.V."/>
            <person name="Whitaker R.J."/>
        </authorList>
    </citation>
    <scope>NUCLEOTIDE SEQUENCE [LARGE SCALE GENOMIC DNA]</scope>
    <source>
        <strain evidence="4">M.14.25 / Kamchatka #1</strain>
    </source>
</reference>
<dbReference type="SUPFAM" id="SSF88723">
    <property type="entry name" value="PIN domain-like"/>
    <property type="match status" value="1"/>
</dbReference>